<dbReference type="PANTHER" id="PTHR13194">
    <property type="entry name" value="COMPLEX I INTERMEDIATE-ASSOCIATED PROTEIN 30"/>
    <property type="match status" value="1"/>
</dbReference>
<evidence type="ECO:0000313" key="6">
    <source>
        <dbReference type="Proteomes" id="UP001271263"/>
    </source>
</evidence>
<name>A0AAW8NQD5_9GAMM</name>
<dbReference type="RefSeq" id="WP_310655120.1">
    <property type="nucleotide sequence ID" value="NZ_JAPMLA010000010.1"/>
</dbReference>
<gene>
    <name evidence="3" type="ORF">OS133_13180</name>
    <name evidence="4" type="ORF">OS134_01040</name>
</gene>
<dbReference type="Proteomes" id="UP001271263">
    <property type="component" value="Unassembled WGS sequence"/>
</dbReference>
<dbReference type="PANTHER" id="PTHR13194:SF19">
    <property type="entry name" value="NAD(P)-BINDING ROSSMANN-FOLD SUPERFAMILY PROTEIN"/>
    <property type="match status" value="1"/>
</dbReference>
<dbReference type="Pfam" id="PF08547">
    <property type="entry name" value="CIA30"/>
    <property type="match status" value="1"/>
</dbReference>
<evidence type="ECO:0000313" key="4">
    <source>
        <dbReference type="EMBL" id="MDW4822662.1"/>
    </source>
</evidence>
<comment type="similarity">
    <text evidence="1">Belongs to the CIA30 family.</text>
</comment>
<proteinExistence type="inferred from homology"/>
<evidence type="ECO:0000313" key="3">
    <source>
        <dbReference type="EMBL" id="MDR8524580.1"/>
    </source>
</evidence>
<reference evidence="4 6" key="1">
    <citation type="journal article" date="2022" name="bioRxiv">
        <title>Prophages regulate Shewanella fidelis 3313 motility and biofilm formation: implications for gut colonization dynamics in Ciona robusta.</title>
        <authorList>
            <person name="Natarajan O."/>
            <person name="Gibboney S.L."/>
            <person name="Young M.N."/>
            <person name="Lim S.J."/>
            <person name="Pluta N."/>
            <person name="Atkinson C.G."/>
            <person name="Leigh B.A."/>
            <person name="Liberti A."/>
            <person name="Kees E.D."/>
            <person name="Breitbart M."/>
            <person name="Gralnick J.A."/>
            <person name="Dishaw L.J."/>
        </authorList>
    </citation>
    <scope>NUCLEOTIDE SEQUENCE [LARGE SCALE GENOMIC DNA]</scope>
    <source>
        <strain evidence="4 6">JG4066</strain>
    </source>
</reference>
<reference evidence="3" key="2">
    <citation type="submission" date="2022-11" db="EMBL/GenBank/DDBJ databases">
        <title>Prophages regulate Shewanella fidelis motility and biofilm formation: implications for gut colonization dynamics in Ciona robusta.</title>
        <authorList>
            <person name="Natarajan O."/>
            <person name="Gibboney S.L."/>
            <person name="Young M.N."/>
            <person name="Lim S.J."/>
            <person name="Pluta N."/>
            <person name="Atkinson C.G.F."/>
            <person name="Leigh B.A."/>
            <person name="Liberti A."/>
            <person name="Kees E."/>
            <person name="Breitbart M."/>
            <person name="Gralnick J."/>
            <person name="Dishaw L.J."/>
        </authorList>
    </citation>
    <scope>NUCLEOTIDE SEQUENCE</scope>
    <source>
        <strain evidence="3">3313</strain>
    </source>
</reference>
<feature type="domain" description="NADH:ubiquinone oxidoreductase intermediate-associated protein 30" evidence="2">
    <location>
        <begin position="54"/>
        <end position="198"/>
    </location>
</feature>
<evidence type="ECO:0000256" key="1">
    <source>
        <dbReference type="ARBA" id="ARBA00007884"/>
    </source>
</evidence>
<protein>
    <submittedName>
        <fullName evidence="3">CIA30 family protein</fullName>
    </submittedName>
</protein>
<sequence>MQPITQQIANKTNVLQQKQYSNRKLTYSLSLIAVLLIMTINNPSKAQEYALTLEQTSDWRLINDTVMGGISASKLDIDKGIAKFSGTLSLEQNGGFASTRTTLSTAIASNVAMIRLQVKGDGRDYQLRLRTDNQWDSFAYSCHFSTEKDSWIPLQLKPSDFTAVYRGRPVEAPKLNFNNVKQLGFLVADKQAGQFELSFKTIQFISAD</sequence>
<dbReference type="EMBL" id="JAPMLD010000001">
    <property type="protein sequence ID" value="MDW4822662.1"/>
    <property type="molecule type" value="Genomic_DNA"/>
</dbReference>
<dbReference type="EMBL" id="JAPMLE010000001">
    <property type="protein sequence ID" value="MDR8524580.1"/>
    <property type="molecule type" value="Genomic_DNA"/>
</dbReference>
<dbReference type="AlphaFoldDB" id="A0AAW8NQD5"/>
<evidence type="ECO:0000313" key="5">
    <source>
        <dbReference type="Proteomes" id="UP001259340"/>
    </source>
</evidence>
<dbReference type="GO" id="GO:0010257">
    <property type="term" value="P:NADH dehydrogenase complex assembly"/>
    <property type="evidence" value="ECO:0007669"/>
    <property type="project" value="TreeGrafter"/>
</dbReference>
<dbReference type="GO" id="GO:0051082">
    <property type="term" value="F:unfolded protein binding"/>
    <property type="evidence" value="ECO:0007669"/>
    <property type="project" value="TreeGrafter"/>
</dbReference>
<dbReference type="InterPro" id="IPR008979">
    <property type="entry name" value="Galactose-bd-like_sf"/>
</dbReference>
<comment type="caution">
    <text evidence="3">The sequence shown here is derived from an EMBL/GenBank/DDBJ whole genome shotgun (WGS) entry which is preliminary data.</text>
</comment>
<accession>A0AAW8NQD5</accession>
<organism evidence="3 5">
    <name type="scientific">Shewanella fidelis</name>
    <dbReference type="NCBI Taxonomy" id="173509"/>
    <lineage>
        <taxon>Bacteria</taxon>
        <taxon>Pseudomonadati</taxon>
        <taxon>Pseudomonadota</taxon>
        <taxon>Gammaproteobacteria</taxon>
        <taxon>Alteromonadales</taxon>
        <taxon>Shewanellaceae</taxon>
        <taxon>Shewanella</taxon>
    </lineage>
</organism>
<dbReference type="SUPFAM" id="SSF49785">
    <property type="entry name" value="Galactose-binding domain-like"/>
    <property type="match status" value="1"/>
</dbReference>
<dbReference type="Proteomes" id="UP001259340">
    <property type="component" value="Unassembled WGS sequence"/>
</dbReference>
<evidence type="ECO:0000259" key="2">
    <source>
        <dbReference type="Pfam" id="PF08547"/>
    </source>
</evidence>
<keyword evidence="6" id="KW-1185">Reference proteome</keyword>
<dbReference type="InterPro" id="IPR039131">
    <property type="entry name" value="NDUFAF1"/>
</dbReference>
<dbReference type="InterPro" id="IPR013857">
    <property type="entry name" value="NADH-UbQ_OxRdtase-assoc_prot30"/>
</dbReference>